<reference evidence="6" key="1">
    <citation type="submission" date="2020-10" db="EMBL/GenBank/DDBJ databases">
        <authorList>
            <person name="Castelo-Branco R."/>
            <person name="Eusebio N."/>
            <person name="Adriana R."/>
            <person name="Vieira A."/>
            <person name="Brugerolle De Fraissinette N."/>
            <person name="Rezende De Castro R."/>
            <person name="Schneider M.P."/>
            <person name="Vasconcelos V."/>
            <person name="Leao P.N."/>
        </authorList>
    </citation>
    <scope>NUCLEOTIDE SEQUENCE</scope>
    <source>
        <strain evidence="6">LEGE 06105</strain>
    </source>
</reference>
<evidence type="ECO:0000256" key="5">
    <source>
        <dbReference type="SAM" id="Phobius"/>
    </source>
</evidence>
<dbReference type="GO" id="GO:0016020">
    <property type="term" value="C:membrane"/>
    <property type="evidence" value="ECO:0007669"/>
    <property type="project" value="UniProtKB-SubCell"/>
</dbReference>
<evidence type="ECO:0000256" key="2">
    <source>
        <dbReference type="ARBA" id="ARBA00022692"/>
    </source>
</evidence>
<keyword evidence="3 5" id="KW-1133">Transmembrane helix</keyword>
<name>A0A8J7F6F3_9CYAN</name>
<feature type="transmembrane region" description="Helical" evidence="5">
    <location>
        <begin position="227"/>
        <end position="245"/>
    </location>
</feature>
<dbReference type="EMBL" id="JADEWL010000012">
    <property type="protein sequence ID" value="MBE9212284.1"/>
    <property type="molecule type" value="Genomic_DNA"/>
</dbReference>
<keyword evidence="2 5" id="KW-0812">Transmembrane</keyword>
<evidence type="ECO:0000256" key="1">
    <source>
        <dbReference type="ARBA" id="ARBA00004141"/>
    </source>
</evidence>
<dbReference type="RefSeq" id="WP_193918067.1">
    <property type="nucleotide sequence ID" value="NZ_JADEWL010000012.1"/>
</dbReference>
<proteinExistence type="predicted"/>
<dbReference type="Pfam" id="PF01040">
    <property type="entry name" value="UbiA"/>
    <property type="match status" value="1"/>
</dbReference>
<feature type="transmembrane region" description="Helical" evidence="5">
    <location>
        <begin position="93"/>
        <end position="112"/>
    </location>
</feature>
<accession>A0A8J7F6F3</accession>
<dbReference type="InterPro" id="IPR000537">
    <property type="entry name" value="UbiA_prenyltransferase"/>
</dbReference>
<feature type="transmembrane region" description="Helical" evidence="5">
    <location>
        <begin position="251"/>
        <end position="268"/>
    </location>
</feature>
<keyword evidence="4 5" id="KW-0472">Membrane</keyword>
<gene>
    <name evidence="6" type="ORF">IQ247_06100</name>
</gene>
<sequence length="300" mass="33966">MTFNHLERGKFSVSKWLYQLFLNFFIYPSIWVAAGIASLGMFTQRVLELGDNWQPIAFIFVTALIPYNLDRIFDSYIQEIPEAQAQLFFRKPYIFVLLFSAIAATAALLYYAPLRVRYVSFAGIIPLVYGTPLFPWKTKSGLHWYRLKDIPGSKAWIVGSTLTYAVIALPLAYAGAKFNLVAAFTTLFMFVFIVSNAHVFDIRDIESDREKGVVTLPIMVGIKGTKTLLTTINLLMLLIIISAWITDTMTFHPEIILATAVTISYIWAVKAETPRSVYSIWIEGCLFVPLLANWAIATIF</sequence>
<organism evidence="6 7">
    <name type="scientific">Plectonema cf. radiosum LEGE 06105</name>
    <dbReference type="NCBI Taxonomy" id="945769"/>
    <lineage>
        <taxon>Bacteria</taxon>
        <taxon>Bacillati</taxon>
        <taxon>Cyanobacteriota</taxon>
        <taxon>Cyanophyceae</taxon>
        <taxon>Oscillatoriophycideae</taxon>
        <taxon>Oscillatoriales</taxon>
        <taxon>Microcoleaceae</taxon>
        <taxon>Plectonema</taxon>
    </lineage>
</organism>
<feature type="transmembrane region" description="Helical" evidence="5">
    <location>
        <begin position="180"/>
        <end position="200"/>
    </location>
</feature>
<dbReference type="Proteomes" id="UP000620559">
    <property type="component" value="Unassembled WGS sequence"/>
</dbReference>
<protein>
    <submittedName>
        <fullName evidence="6">UbiA family prenyltransferase</fullName>
    </submittedName>
</protein>
<dbReference type="GO" id="GO:0016765">
    <property type="term" value="F:transferase activity, transferring alkyl or aryl (other than methyl) groups"/>
    <property type="evidence" value="ECO:0007669"/>
    <property type="project" value="InterPro"/>
</dbReference>
<evidence type="ECO:0000256" key="3">
    <source>
        <dbReference type="ARBA" id="ARBA00022989"/>
    </source>
</evidence>
<keyword evidence="7" id="KW-1185">Reference proteome</keyword>
<evidence type="ECO:0000313" key="7">
    <source>
        <dbReference type="Proteomes" id="UP000620559"/>
    </source>
</evidence>
<feature type="transmembrane region" description="Helical" evidence="5">
    <location>
        <begin position="155"/>
        <end position="174"/>
    </location>
</feature>
<feature type="transmembrane region" description="Helical" evidence="5">
    <location>
        <begin position="53"/>
        <end position="73"/>
    </location>
</feature>
<evidence type="ECO:0000313" key="6">
    <source>
        <dbReference type="EMBL" id="MBE9212284.1"/>
    </source>
</evidence>
<evidence type="ECO:0000256" key="4">
    <source>
        <dbReference type="ARBA" id="ARBA00023136"/>
    </source>
</evidence>
<feature type="transmembrane region" description="Helical" evidence="5">
    <location>
        <begin position="118"/>
        <end position="134"/>
    </location>
</feature>
<feature type="transmembrane region" description="Helical" evidence="5">
    <location>
        <begin position="280"/>
        <end position="299"/>
    </location>
</feature>
<dbReference type="AlphaFoldDB" id="A0A8J7F6F3"/>
<comment type="subcellular location">
    <subcellularLocation>
        <location evidence="1">Membrane</location>
        <topology evidence="1">Multi-pass membrane protein</topology>
    </subcellularLocation>
</comment>
<comment type="caution">
    <text evidence="6">The sequence shown here is derived from an EMBL/GenBank/DDBJ whole genome shotgun (WGS) entry which is preliminary data.</text>
</comment>
<feature type="transmembrane region" description="Helical" evidence="5">
    <location>
        <begin position="20"/>
        <end position="41"/>
    </location>
</feature>